<sequence length="302" mass="34840">MSVQYCLSEFSIDDDIFEIFESVSSVVVDVPWKLCISSPIEEKLLKESCFQSYETKIKSELSKRNIIGNCTTCQVKCRVSDNGFSLKIIVDKVPVLHCLFLGLDQLENNENQQNTINTRSRKKYKSFTLLLIHGKKMYEKTMLPFVENLLSCHVTSLLLSIRDYQWILTITSHFINSSSVFDNLLHFIYKHPSNVSKKHKLIMCVEFEKVLALWNDIFNKFKISEGTISSGMSEKLKASTLEHFQNIFTIDLSKLTLSEIHVEDIMKVQVNVTSAVICIENKEIAPALLYFLFVMSYNQQSW</sequence>
<dbReference type="KEGG" id="dci:103511926"/>
<reference evidence="2" key="1">
    <citation type="submission" date="2025-08" db="UniProtKB">
        <authorList>
            <consortium name="RefSeq"/>
        </authorList>
    </citation>
    <scope>IDENTIFICATION</scope>
</reference>
<evidence type="ECO:0000313" key="1">
    <source>
        <dbReference type="Proteomes" id="UP000079169"/>
    </source>
</evidence>
<keyword evidence="1" id="KW-1185">Reference proteome</keyword>
<gene>
    <name evidence="2" type="primary">LOC103511926</name>
</gene>
<evidence type="ECO:0000313" key="2">
    <source>
        <dbReference type="RefSeq" id="XP_017300683.2"/>
    </source>
</evidence>
<organism evidence="1 2">
    <name type="scientific">Diaphorina citri</name>
    <name type="common">Asian citrus psyllid</name>
    <dbReference type="NCBI Taxonomy" id="121845"/>
    <lineage>
        <taxon>Eukaryota</taxon>
        <taxon>Metazoa</taxon>
        <taxon>Ecdysozoa</taxon>
        <taxon>Arthropoda</taxon>
        <taxon>Hexapoda</taxon>
        <taxon>Insecta</taxon>
        <taxon>Pterygota</taxon>
        <taxon>Neoptera</taxon>
        <taxon>Paraneoptera</taxon>
        <taxon>Hemiptera</taxon>
        <taxon>Sternorrhyncha</taxon>
        <taxon>Psylloidea</taxon>
        <taxon>Psyllidae</taxon>
        <taxon>Diaphorininae</taxon>
        <taxon>Diaphorina</taxon>
    </lineage>
</organism>
<dbReference type="GeneID" id="103511926"/>
<protein>
    <submittedName>
        <fullName evidence="2">Uncharacterized protein LOC103511926</fullName>
    </submittedName>
</protein>
<name>A0A1S4EEW8_DIACI</name>
<proteinExistence type="predicted"/>
<accession>A0A1S4EEW8</accession>
<dbReference type="Proteomes" id="UP000079169">
    <property type="component" value="Unplaced"/>
</dbReference>
<dbReference type="RefSeq" id="XP_017300683.2">
    <property type="nucleotide sequence ID" value="XM_017445194.2"/>
</dbReference>
<dbReference type="PaxDb" id="121845-A0A1S4EEW8"/>
<dbReference type="AlphaFoldDB" id="A0A1S4EEW8"/>
<dbReference type="InterPro" id="IPR025204">
    <property type="entry name" value="CENP-L"/>
</dbReference>
<dbReference type="Pfam" id="PF13092">
    <property type="entry name" value="CENP-L"/>
    <property type="match status" value="1"/>
</dbReference>